<evidence type="ECO:0000313" key="4">
    <source>
        <dbReference type="Proteomes" id="UP000503320"/>
    </source>
</evidence>
<proteinExistence type="inferred from homology"/>
<name>A0A6M3HS33_9GAMM</name>
<keyword evidence="2" id="KW-0472">Membrane</keyword>
<accession>A0A6M3HS33</accession>
<dbReference type="PANTHER" id="PTHR33219:SF14">
    <property type="entry name" value="PROTEIN COFACTOR ASSEMBLY OF COMPLEX C SUBUNIT B CCB3, CHLOROPLASTIC-RELATED"/>
    <property type="match status" value="1"/>
</dbReference>
<dbReference type="InterPro" id="IPR003425">
    <property type="entry name" value="CCB3/YggT"/>
</dbReference>
<dbReference type="GO" id="GO:0016020">
    <property type="term" value="C:membrane"/>
    <property type="evidence" value="ECO:0007669"/>
    <property type="project" value="InterPro"/>
</dbReference>
<evidence type="ECO:0000256" key="2">
    <source>
        <dbReference type="SAM" id="Phobius"/>
    </source>
</evidence>
<feature type="transmembrane region" description="Helical" evidence="2">
    <location>
        <begin position="162"/>
        <end position="186"/>
    </location>
</feature>
<dbReference type="EMBL" id="CP038017">
    <property type="protein sequence ID" value="QIV93850.1"/>
    <property type="molecule type" value="Genomic_DNA"/>
</dbReference>
<dbReference type="AlphaFoldDB" id="A0A6M3HS33"/>
<dbReference type="Proteomes" id="UP000503320">
    <property type="component" value="Chromosome"/>
</dbReference>
<dbReference type="Pfam" id="PF02325">
    <property type="entry name" value="CCB3_YggT"/>
    <property type="match status" value="2"/>
</dbReference>
<dbReference type="KEGG" id="afri:E3E15_00130"/>
<sequence length="190" mass="21620">MLSGIVNVAEFLINIVFGLYAFILLFRFFLQWVKADFHNPICQLVMRATNIIILPVRKLVPGFFGLDWSCIVATYFVFIVQNLLLALLKGFDVSLVFVVAKPVLDIVFAVINMYVYLIIIRAIASWFIHGGYNPLFIIIFQVTEPLLARARKLIKPRSGFDFSPIIVLLSLFCIQIFLQSVLVQLFSLVG</sequence>
<reference evidence="3 4" key="1">
    <citation type="submission" date="2019-03" db="EMBL/GenBank/DDBJ databases">
        <title>Complete Genome Sequence of Allofrancisella frigidaquae Strain SYSU 10HL1970 Isolated from Water-Cooling Systems in China.</title>
        <authorList>
            <person name="Ohrman C."/>
            <person name="Uneklint I."/>
            <person name="Sjodin A."/>
        </authorList>
    </citation>
    <scope>NUCLEOTIDE SEQUENCE [LARGE SCALE GENOMIC DNA]</scope>
    <source>
        <strain evidence="3 4">SYSU 10HL1970</strain>
    </source>
</reference>
<evidence type="ECO:0000313" key="3">
    <source>
        <dbReference type="EMBL" id="QIV93850.1"/>
    </source>
</evidence>
<feature type="transmembrane region" description="Helical" evidence="2">
    <location>
        <begin position="66"/>
        <end position="88"/>
    </location>
</feature>
<comment type="similarity">
    <text evidence="1">Belongs to the YggT family.</text>
</comment>
<organism evidence="3 4">
    <name type="scientific">Allofrancisella frigidaquae</name>
    <dbReference type="NCBI Taxonomy" id="1085644"/>
    <lineage>
        <taxon>Bacteria</taxon>
        <taxon>Pseudomonadati</taxon>
        <taxon>Pseudomonadota</taxon>
        <taxon>Gammaproteobacteria</taxon>
        <taxon>Thiotrichales</taxon>
        <taxon>Francisellaceae</taxon>
        <taxon>Allofrancisella</taxon>
    </lineage>
</organism>
<feature type="transmembrane region" description="Helical" evidence="2">
    <location>
        <begin position="123"/>
        <end position="142"/>
    </location>
</feature>
<feature type="transmembrane region" description="Helical" evidence="2">
    <location>
        <begin position="95"/>
        <end position="117"/>
    </location>
</feature>
<keyword evidence="2" id="KW-0812">Transmembrane</keyword>
<evidence type="ECO:0000256" key="1">
    <source>
        <dbReference type="ARBA" id="ARBA00010894"/>
    </source>
</evidence>
<gene>
    <name evidence="3" type="ORF">E3E15_00130</name>
</gene>
<feature type="transmembrane region" description="Helical" evidence="2">
    <location>
        <begin position="12"/>
        <end position="30"/>
    </location>
</feature>
<keyword evidence="4" id="KW-1185">Reference proteome</keyword>
<keyword evidence="2" id="KW-1133">Transmembrane helix</keyword>
<protein>
    <submittedName>
        <fullName evidence="3">YggT family protein</fullName>
    </submittedName>
</protein>
<dbReference type="RefSeq" id="WP_172106144.1">
    <property type="nucleotide sequence ID" value="NZ_CP038017.1"/>
</dbReference>
<dbReference type="PANTHER" id="PTHR33219">
    <property type="entry name" value="YLMG HOMOLOG PROTEIN 2, CHLOROPLASTIC"/>
    <property type="match status" value="1"/>
</dbReference>